<gene>
    <name evidence="1" type="ORF">SAMN05216382_2265</name>
</gene>
<evidence type="ECO:0000313" key="1">
    <source>
        <dbReference type="EMBL" id="SEL60226.1"/>
    </source>
</evidence>
<dbReference type="EMBL" id="FNZZ01000004">
    <property type="protein sequence ID" value="SEL60226.1"/>
    <property type="molecule type" value="Genomic_DNA"/>
</dbReference>
<keyword evidence="2" id="KW-1185">Reference proteome</keyword>
<reference evidence="2" key="1">
    <citation type="submission" date="2016-10" db="EMBL/GenBank/DDBJ databases">
        <authorList>
            <person name="Varghese N."/>
            <person name="Submissions S."/>
        </authorList>
    </citation>
    <scope>NUCLEOTIDE SEQUENCE [LARGE SCALE GENOMIC DNA]</scope>
    <source>
        <strain evidence="2">JS21-1</strain>
    </source>
</reference>
<name>A0A1H7RJ04_9SPHN</name>
<proteinExistence type="predicted"/>
<accession>A0A1H7RJ04</accession>
<dbReference type="AlphaFoldDB" id="A0A1H7RJ04"/>
<organism evidence="1 2">
    <name type="scientific">Sphingomonas palmae</name>
    <dbReference type="NCBI Taxonomy" id="1855283"/>
    <lineage>
        <taxon>Bacteria</taxon>
        <taxon>Pseudomonadati</taxon>
        <taxon>Pseudomonadota</taxon>
        <taxon>Alphaproteobacteria</taxon>
        <taxon>Sphingomonadales</taxon>
        <taxon>Sphingomonadaceae</taxon>
        <taxon>Sphingomonas</taxon>
    </lineage>
</organism>
<sequence length="38" mass="3681">MPASPDNGAAALLTTSEGLSFGSDLRVAPVCDAGCSKA</sequence>
<dbReference type="Proteomes" id="UP000199214">
    <property type="component" value="Unassembled WGS sequence"/>
</dbReference>
<protein>
    <submittedName>
        <fullName evidence="1">Uncharacterized protein</fullName>
    </submittedName>
</protein>
<evidence type="ECO:0000313" key="2">
    <source>
        <dbReference type="Proteomes" id="UP000199214"/>
    </source>
</evidence>